<sequence length="191" mass="20683">MSQPETLSLSSICALINPSSVYLVGYAWVLGMSIWIMFFSAQAPLPSELCVCIPPEAQPTQQYPEECSQLGFILPAGLLVLWVRAHPTVLAHLSSPAVADVAQAYSLASGLLMQAANYYIVGPLTTRAVYARYKQEKTEGKMYDEQGISDEMKALNAWFNLLHAISVGLNFTAVAALVFHGLWIGNTGTGV</sequence>
<organism evidence="2 3">
    <name type="scientific">Rhodofomes roseus</name>
    <dbReference type="NCBI Taxonomy" id="34475"/>
    <lineage>
        <taxon>Eukaryota</taxon>
        <taxon>Fungi</taxon>
        <taxon>Dikarya</taxon>
        <taxon>Basidiomycota</taxon>
        <taxon>Agaricomycotina</taxon>
        <taxon>Agaricomycetes</taxon>
        <taxon>Polyporales</taxon>
        <taxon>Rhodofomes</taxon>
    </lineage>
</organism>
<dbReference type="EMBL" id="SEKV01000869">
    <property type="protein sequence ID" value="TFY53113.1"/>
    <property type="molecule type" value="Genomic_DNA"/>
</dbReference>
<dbReference type="Proteomes" id="UP000298390">
    <property type="component" value="Unassembled WGS sequence"/>
</dbReference>
<keyword evidence="1" id="KW-1133">Transmembrane helix</keyword>
<protein>
    <recommendedName>
        <fullName evidence="4">DUF4149 domain-containing protein</fullName>
    </recommendedName>
</protein>
<evidence type="ECO:0000313" key="3">
    <source>
        <dbReference type="Proteomes" id="UP000298390"/>
    </source>
</evidence>
<name>A0A4Y9XUL3_9APHY</name>
<proteinExistence type="predicted"/>
<dbReference type="AlphaFoldDB" id="A0A4Y9XUL3"/>
<gene>
    <name evidence="2" type="ORF">EVJ58_g9636</name>
</gene>
<evidence type="ECO:0008006" key="4">
    <source>
        <dbReference type="Google" id="ProtNLM"/>
    </source>
</evidence>
<keyword evidence="1" id="KW-0472">Membrane</keyword>
<keyword evidence="1" id="KW-0812">Transmembrane</keyword>
<comment type="caution">
    <text evidence="2">The sequence shown here is derived from an EMBL/GenBank/DDBJ whole genome shotgun (WGS) entry which is preliminary data.</text>
</comment>
<reference evidence="2 3" key="1">
    <citation type="submission" date="2019-01" db="EMBL/GenBank/DDBJ databases">
        <title>Genome sequencing of the rare red list fungi Fomitopsis rosea.</title>
        <authorList>
            <person name="Buettner E."/>
            <person name="Kellner H."/>
        </authorList>
    </citation>
    <scope>NUCLEOTIDE SEQUENCE [LARGE SCALE GENOMIC DNA]</scope>
    <source>
        <strain evidence="2 3">DSM 105464</strain>
    </source>
</reference>
<accession>A0A4Y9XUL3</accession>
<feature type="transmembrane region" description="Helical" evidence="1">
    <location>
        <begin position="161"/>
        <end position="184"/>
    </location>
</feature>
<evidence type="ECO:0000256" key="1">
    <source>
        <dbReference type="SAM" id="Phobius"/>
    </source>
</evidence>
<evidence type="ECO:0000313" key="2">
    <source>
        <dbReference type="EMBL" id="TFY53113.1"/>
    </source>
</evidence>